<evidence type="ECO:0000313" key="2">
    <source>
        <dbReference type="EMBL" id="GHH69235.1"/>
    </source>
</evidence>
<reference evidence="2" key="2">
    <citation type="submission" date="2020-09" db="EMBL/GenBank/DDBJ databases">
        <authorList>
            <person name="Sun Q."/>
            <person name="Ohkuma M."/>
        </authorList>
    </citation>
    <scope>NUCLEOTIDE SEQUENCE</scope>
    <source>
        <strain evidence="2">JCM 5069</strain>
    </source>
</reference>
<comment type="caution">
    <text evidence="2">The sequence shown here is derived from an EMBL/GenBank/DDBJ whole genome shotgun (WGS) entry which is preliminary data.</text>
</comment>
<evidence type="ECO:0000313" key="3">
    <source>
        <dbReference type="Proteomes" id="UP000603708"/>
    </source>
</evidence>
<reference evidence="2" key="1">
    <citation type="journal article" date="2014" name="Int. J. Syst. Evol. Microbiol.">
        <title>Complete genome sequence of Corynebacterium casei LMG S-19264T (=DSM 44701T), isolated from a smear-ripened cheese.</title>
        <authorList>
            <consortium name="US DOE Joint Genome Institute (JGI-PGF)"/>
            <person name="Walter F."/>
            <person name="Albersmeier A."/>
            <person name="Kalinowski J."/>
            <person name="Ruckert C."/>
        </authorList>
    </citation>
    <scope>NUCLEOTIDE SEQUENCE</scope>
    <source>
        <strain evidence="2">JCM 5069</strain>
    </source>
</reference>
<evidence type="ECO:0000259" key="1">
    <source>
        <dbReference type="Pfam" id="PF21962"/>
    </source>
</evidence>
<gene>
    <name evidence="2" type="ORF">GCM10018793_01380</name>
</gene>
<dbReference type="EMBL" id="BNCD01000001">
    <property type="protein sequence ID" value="GHH69235.1"/>
    <property type="molecule type" value="Genomic_DNA"/>
</dbReference>
<proteinExistence type="predicted"/>
<keyword evidence="3" id="KW-1185">Reference proteome</keyword>
<sequence>MNFAQPFGERSEFDKLVIRTHFDDENAWQEVVVAMDEPWDDGEADSTSHVVDDRAWAGATVDQVKAAVREQEPDLHVVFIADEVTMQADHHALLAVNMDDEPNYLDKEYDVEHGTTFGRQFRIAPNEASGLDCNLMLGNMDYEDWAETAARSADGVFHCWP</sequence>
<dbReference type="InterPro" id="IPR053832">
    <property type="entry name" value="DUF6924"/>
</dbReference>
<protein>
    <recommendedName>
        <fullName evidence="1">DUF6924 domain-containing protein</fullName>
    </recommendedName>
</protein>
<dbReference type="AlphaFoldDB" id="A0A919KQC8"/>
<dbReference type="Proteomes" id="UP000603708">
    <property type="component" value="Unassembled WGS sequence"/>
</dbReference>
<feature type="domain" description="DUF6924" evidence="1">
    <location>
        <begin position="15"/>
        <end position="158"/>
    </location>
</feature>
<dbReference type="Pfam" id="PF21962">
    <property type="entry name" value="DUF6924"/>
    <property type="match status" value="1"/>
</dbReference>
<name>A0A919KQC8_9ACTN</name>
<dbReference type="RefSeq" id="WP_189928870.1">
    <property type="nucleotide sequence ID" value="NZ_BNCD01000001.1"/>
</dbReference>
<organism evidence="2 3">
    <name type="scientific">Streptomyces sulfonofaciens</name>
    <dbReference type="NCBI Taxonomy" id="68272"/>
    <lineage>
        <taxon>Bacteria</taxon>
        <taxon>Bacillati</taxon>
        <taxon>Actinomycetota</taxon>
        <taxon>Actinomycetes</taxon>
        <taxon>Kitasatosporales</taxon>
        <taxon>Streptomycetaceae</taxon>
        <taxon>Streptomyces</taxon>
    </lineage>
</organism>
<accession>A0A919KQC8</accession>